<gene>
    <name evidence="1" type="ORF">Dsin_024683</name>
</gene>
<protein>
    <recommendedName>
        <fullName evidence="3">DUF4283 domain-containing protein</fullName>
    </recommendedName>
</protein>
<evidence type="ECO:0008006" key="3">
    <source>
        <dbReference type="Google" id="ProtNLM"/>
    </source>
</evidence>
<accession>A0AAD9ZVT9</accession>
<dbReference type="InterPro" id="IPR040256">
    <property type="entry name" value="At4g02000-like"/>
</dbReference>
<dbReference type="AlphaFoldDB" id="A0AAD9ZVT9"/>
<reference evidence="1" key="1">
    <citation type="journal article" date="2023" name="Plant J.">
        <title>Genome sequences and population genomics provide insights into the demographic history, inbreeding, and mutation load of two 'living fossil' tree species of Dipteronia.</title>
        <authorList>
            <person name="Feng Y."/>
            <person name="Comes H.P."/>
            <person name="Chen J."/>
            <person name="Zhu S."/>
            <person name="Lu R."/>
            <person name="Zhang X."/>
            <person name="Li P."/>
            <person name="Qiu J."/>
            <person name="Olsen K.M."/>
            <person name="Qiu Y."/>
        </authorList>
    </citation>
    <scope>NUCLEOTIDE SEQUENCE</scope>
    <source>
        <strain evidence="1">NBL</strain>
    </source>
</reference>
<organism evidence="1 2">
    <name type="scientific">Dipteronia sinensis</name>
    <dbReference type="NCBI Taxonomy" id="43782"/>
    <lineage>
        <taxon>Eukaryota</taxon>
        <taxon>Viridiplantae</taxon>
        <taxon>Streptophyta</taxon>
        <taxon>Embryophyta</taxon>
        <taxon>Tracheophyta</taxon>
        <taxon>Spermatophyta</taxon>
        <taxon>Magnoliopsida</taxon>
        <taxon>eudicotyledons</taxon>
        <taxon>Gunneridae</taxon>
        <taxon>Pentapetalae</taxon>
        <taxon>rosids</taxon>
        <taxon>malvids</taxon>
        <taxon>Sapindales</taxon>
        <taxon>Sapindaceae</taxon>
        <taxon>Hippocastanoideae</taxon>
        <taxon>Acereae</taxon>
        <taxon>Dipteronia</taxon>
    </lineage>
</organism>
<dbReference type="Proteomes" id="UP001281410">
    <property type="component" value="Unassembled WGS sequence"/>
</dbReference>
<evidence type="ECO:0000313" key="1">
    <source>
        <dbReference type="EMBL" id="KAK3193373.1"/>
    </source>
</evidence>
<dbReference type="EMBL" id="JANJYJ010000008">
    <property type="protein sequence ID" value="KAK3193373.1"/>
    <property type="molecule type" value="Genomic_DNA"/>
</dbReference>
<sequence length="308" mass="34160">MENPPFTISNGSSFVGFRSLLEASVVNKSNNGSKGGGHNLKRSKLISNKAISHRAGLSSQTEENTAVDEAICNGTGLPLKNEGRMIILKKWHSRLVLTKESYSKVPVWVKFFNIPYEYWTKDGLSYVASVVGKALYADSLTETTKRISYSRICVEIDAASKLIDSFDLLMGEGDKHNNRGSVEILVSSIGTNVEEASNNGGGQSTPSLFVFLRMCQLRVFLVFLFRFCEVKSIPLLLILRKKWLIPPTSSWLSLKKKKRLIVKKILSATASPDISLWHSKIKNIDGIPIVGLSSTSEVSSRKKKEDIF</sequence>
<dbReference type="PANTHER" id="PTHR31286:SF99">
    <property type="entry name" value="DUF4283 DOMAIN-CONTAINING PROTEIN"/>
    <property type="match status" value="1"/>
</dbReference>
<evidence type="ECO:0000313" key="2">
    <source>
        <dbReference type="Proteomes" id="UP001281410"/>
    </source>
</evidence>
<name>A0AAD9ZVT9_9ROSI</name>
<keyword evidence="2" id="KW-1185">Reference proteome</keyword>
<proteinExistence type="predicted"/>
<dbReference type="PANTHER" id="PTHR31286">
    <property type="entry name" value="GLYCINE-RICH CELL WALL STRUCTURAL PROTEIN 1.8-LIKE"/>
    <property type="match status" value="1"/>
</dbReference>
<comment type="caution">
    <text evidence="1">The sequence shown here is derived from an EMBL/GenBank/DDBJ whole genome shotgun (WGS) entry which is preliminary data.</text>
</comment>